<protein>
    <submittedName>
        <fullName evidence="2">Uncharacterized protein</fullName>
    </submittedName>
</protein>
<name>A0A7K1YE35_9SPHI</name>
<keyword evidence="3" id="KW-1185">Reference proteome</keyword>
<dbReference type="EMBL" id="WVHT01000010">
    <property type="protein sequence ID" value="MXV52874.1"/>
    <property type="molecule type" value="Genomic_DNA"/>
</dbReference>
<reference evidence="2 3" key="1">
    <citation type="submission" date="2019-11" db="EMBL/GenBank/DDBJ databases">
        <title>Pedobacter sp. HMF7647 Genome sequencing and assembly.</title>
        <authorList>
            <person name="Kang H."/>
            <person name="Kim H."/>
            <person name="Joh K."/>
        </authorList>
    </citation>
    <scope>NUCLEOTIDE SEQUENCE [LARGE SCALE GENOMIC DNA]</scope>
    <source>
        <strain evidence="2 3">HMF7647</strain>
    </source>
</reference>
<dbReference type="Proteomes" id="UP000466586">
    <property type="component" value="Unassembled WGS sequence"/>
</dbReference>
<organism evidence="2 3">
    <name type="scientific">Hufsiella arboris</name>
    <dbReference type="NCBI Taxonomy" id="2695275"/>
    <lineage>
        <taxon>Bacteria</taxon>
        <taxon>Pseudomonadati</taxon>
        <taxon>Bacteroidota</taxon>
        <taxon>Sphingobacteriia</taxon>
        <taxon>Sphingobacteriales</taxon>
        <taxon>Sphingobacteriaceae</taxon>
        <taxon>Hufsiella</taxon>
    </lineage>
</organism>
<feature type="region of interest" description="Disordered" evidence="1">
    <location>
        <begin position="1"/>
        <end position="58"/>
    </location>
</feature>
<comment type="caution">
    <text evidence="2">The sequence shown here is derived from an EMBL/GenBank/DDBJ whole genome shotgun (WGS) entry which is preliminary data.</text>
</comment>
<proteinExistence type="predicted"/>
<dbReference type="RefSeq" id="WP_160846050.1">
    <property type="nucleotide sequence ID" value="NZ_WVHT01000010.1"/>
</dbReference>
<evidence type="ECO:0000313" key="2">
    <source>
        <dbReference type="EMBL" id="MXV52874.1"/>
    </source>
</evidence>
<accession>A0A7K1YE35</accession>
<gene>
    <name evidence="2" type="ORF">GS399_18020</name>
</gene>
<evidence type="ECO:0000313" key="3">
    <source>
        <dbReference type="Proteomes" id="UP000466586"/>
    </source>
</evidence>
<dbReference type="AlphaFoldDB" id="A0A7K1YE35"/>
<feature type="compositionally biased region" description="Basic and acidic residues" evidence="1">
    <location>
        <begin position="30"/>
        <end position="52"/>
    </location>
</feature>
<evidence type="ECO:0000256" key="1">
    <source>
        <dbReference type="SAM" id="MobiDB-lite"/>
    </source>
</evidence>
<sequence length="58" mass="6788">MISPDKDNNEQEVQSEEQSWDNPVNPEGASDTRDLEQLVRQKEEAERRKDNLTTEEND</sequence>